<protein>
    <submittedName>
        <fullName evidence="5">RNA recognition motif rrm domain containing protein</fullName>
    </submittedName>
</protein>
<dbReference type="InterPro" id="IPR035979">
    <property type="entry name" value="RBD_domain_sf"/>
</dbReference>
<reference evidence="5" key="1">
    <citation type="submission" date="2022-08" db="EMBL/GenBank/DDBJ databases">
        <title>Novel sulfate-reducing endosymbionts in the free-living metamonad Anaeramoeba.</title>
        <authorList>
            <person name="Jerlstrom-Hultqvist J."/>
            <person name="Cepicka I."/>
            <person name="Gallot-Lavallee L."/>
            <person name="Salas-Leiva D."/>
            <person name="Curtis B.A."/>
            <person name="Zahonova K."/>
            <person name="Pipaliya S."/>
            <person name="Dacks J."/>
            <person name="Roger A.J."/>
        </authorList>
    </citation>
    <scope>NUCLEOTIDE SEQUENCE</scope>
    <source>
        <strain evidence="5">Schooner1</strain>
    </source>
</reference>
<dbReference type="PANTHER" id="PTHR48025">
    <property type="entry name" value="OS02G0815200 PROTEIN"/>
    <property type="match status" value="1"/>
</dbReference>
<dbReference type="SUPFAM" id="SSF54928">
    <property type="entry name" value="RNA-binding domain, RBD"/>
    <property type="match status" value="2"/>
</dbReference>
<dbReference type="Proteomes" id="UP001150062">
    <property type="component" value="Unassembled WGS sequence"/>
</dbReference>
<feature type="compositionally biased region" description="Basic and acidic residues" evidence="3">
    <location>
        <begin position="16"/>
        <end position="46"/>
    </location>
</feature>
<dbReference type="Gene3D" id="3.30.70.330">
    <property type="match status" value="2"/>
</dbReference>
<dbReference type="EMBL" id="JAOAOG010000191">
    <property type="protein sequence ID" value="KAJ6241638.1"/>
    <property type="molecule type" value="Genomic_DNA"/>
</dbReference>
<accession>A0ABQ8YAT3</accession>
<evidence type="ECO:0000313" key="5">
    <source>
        <dbReference type="EMBL" id="KAJ6241638.1"/>
    </source>
</evidence>
<dbReference type="CDD" id="cd00590">
    <property type="entry name" value="RRM_SF"/>
    <property type="match status" value="1"/>
</dbReference>
<dbReference type="PANTHER" id="PTHR48025:SF1">
    <property type="entry name" value="RRM DOMAIN-CONTAINING PROTEIN"/>
    <property type="match status" value="1"/>
</dbReference>
<dbReference type="PROSITE" id="PS50102">
    <property type="entry name" value="RRM"/>
    <property type="match status" value="2"/>
</dbReference>
<dbReference type="SMART" id="SM00360">
    <property type="entry name" value="RRM"/>
    <property type="match status" value="2"/>
</dbReference>
<evidence type="ECO:0000256" key="2">
    <source>
        <dbReference type="PROSITE-ProRule" id="PRU00176"/>
    </source>
</evidence>
<evidence type="ECO:0000256" key="3">
    <source>
        <dbReference type="SAM" id="MobiDB-lite"/>
    </source>
</evidence>
<dbReference type="InterPro" id="IPR050502">
    <property type="entry name" value="Euk_RNA-bind_prot"/>
</dbReference>
<keyword evidence="1 2" id="KW-0694">RNA-binding</keyword>
<dbReference type="InterPro" id="IPR012677">
    <property type="entry name" value="Nucleotide-bd_a/b_plait_sf"/>
</dbReference>
<evidence type="ECO:0000259" key="4">
    <source>
        <dbReference type="PROSITE" id="PS50102"/>
    </source>
</evidence>
<feature type="domain" description="RRM" evidence="4">
    <location>
        <begin position="52"/>
        <end position="128"/>
    </location>
</feature>
<name>A0ABQ8YAT3_9EUKA</name>
<proteinExistence type="predicted"/>
<feature type="region of interest" description="Disordered" evidence="3">
    <location>
        <begin position="1"/>
        <end position="54"/>
    </location>
</feature>
<feature type="domain" description="RRM" evidence="4">
    <location>
        <begin position="250"/>
        <end position="325"/>
    </location>
</feature>
<dbReference type="Pfam" id="PF00076">
    <property type="entry name" value="RRM_1"/>
    <property type="match status" value="2"/>
</dbReference>
<organism evidence="5 6">
    <name type="scientific">Anaeramoeba flamelloides</name>
    <dbReference type="NCBI Taxonomy" id="1746091"/>
    <lineage>
        <taxon>Eukaryota</taxon>
        <taxon>Metamonada</taxon>
        <taxon>Anaeramoebidae</taxon>
        <taxon>Anaeramoeba</taxon>
    </lineage>
</organism>
<sequence>MSRKKFKKEVSGTPKNFKDNQTEKEKEKEKEKETEKEKEPEKETTPNKKPTSKLYLGNISFNSTEETLTKQFTIFGEVKECTVVRRGTKSLGYGFIKMGSVESATKAIEGLNKKEIDGREIVVEYSYREDIQGKKENKKNKRSCGNVTPKFSNNYNTYFNVLYQDPYSYSPHMGGVYDYGNVPNYSNGNNMMATGGYIPPQTSGTNTSYNQYSEYPGYLGYSSNYYNKKYHRRNKGYYKQNFDKRKPSETSILITNIPFNFRSQDLLETFKDLNPTRAKVMITKNGRSRGFGFVDFKDKEGKEAALELNEIEIDGRTVCIKTAFDPIRAFEEM</sequence>
<keyword evidence="6" id="KW-1185">Reference proteome</keyword>
<evidence type="ECO:0000256" key="1">
    <source>
        <dbReference type="ARBA" id="ARBA00022884"/>
    </source>
</evidence>
<dbReference type="InterPro" id="IPR000504">
    <property type="entry name" value="RRM_dom"/>
</dbReference>
<gene>
    <name evidence="5" type="ORF">M0813_00341</name>
</gene>
<evidence type="ECO:0000313" key="6">
    <source>
        <dbReference type="Proteomes" id="UP001150062"/>
    </source>
</evidence>
<comment type="caution">
    <text evidence="5">The sequence shown here is derived from an EMBL/GenBank/DDBJ whole genome shotgun (WGS) entry which is preliminary data.</text>
</comment>